<proteinExistence type="predicted"/>
<organism evidence="2 3">
    <name type="scientific">Halioxenophilus aromaticivorans</name>
    <dbReference type="NCBI Taxonomy" id="1306992"/>
    <lineage>
        <taxon>Bacteria</taxon>
        <taxon>Pseudomonadati</taxon>
        <taxon>Pseudomonadota</taxon>
        <taxon>Gammaproteobacteria</taxon>
        <taxon>Alteromonadales</taxon>
        <taxon>Alteromonadaceae</taxon>
        <taxon>Halioxenophilus</taxon>
    </lineage>
</organism>
<protein>
    <submittedName>
        <fullName evidence="2">Uncharacterized protein</fullName>
    </submittedName>
</protein>
<comment type="caution">
    <text evidence="2">The sequence shown here is derived from an EMBL/GenBank/DDBJ whole genome shotgun (WGS) entry which is preliminary data.</text>
</comment>
<evidence type="ECO:0000313" key="3">
    <source>
        <dbReference type="Proteomes" id="UP001409585"/>
    </source>
</evidence>
<gene>
    <name evidence="2" type="ORF">GCM10025791_08930</name>
</gene>
<dbReference type="RefSeq" id="WP_345417691.1">
    <property type="nucleotide sequence ID" value="NZ_AP031496.1"/>
</dbReference>
<evidence type="ECO:0000256" key="1">
    <source>
        <dbReference type="SAM" id="MobiDB-lite"/>
    </source>
</evidence>
<keyword evidence="3" id="KW-1185">Reference proteome</keyword>
<reference evidence="3" key="1">
    <citation type="journal article" date="2019" name="Int. J. Syst. Evol. Microbiol.">
        <title>The Global Catalogue of Microorganisms (GCM) 10K type strain sequencing project: providing services to taxonomists for standard genome sequencing and annotation.</title>
        <authorList>
            <consortium name="The Broad Institute Genomics Platform"/>
            <consortium name="The Broad Institute Genome Sequencing Center for Infectious Disease"/>
            <person name="Wu L."/>
            <person name="Ma J."/>
        </authorList>
    </citation>
    <scope>NUCLEOTIDE SEQUENCE [LARGE SCALE GENOMIC DNA]</scope>
    <source>
        <strain evidence="3">JCM 19134</strain>
    </source>
</reference>
<dbReference type="Proteomes" id="UP001409585">
    <property type="component" value="Unassembled WGS sequence"/>
</dbReference>
<dbReference type="EMBL" id="BAABLX010000007">
    <property type="protein sequence ID" value="GAA4934301.1"/>
    <property type="molecule type" value="Genomic_DNA"/>
</dbReference>
<sequence length="133" mass="13962">MAIKITGTIAGFAVDLTLEGVDKRSLVDIAASLGEGISQVKTTSEASLDEQETAPQTPVSTTTMGSEKARQMALAHINVQGEISSCDLINYLSANGISDGAIKRALLLLRQGGEVDTAHADSGQQRIYKSRSV</sequence>
<dbReference type="AlphaFoldDB" id="A0AAV3TZG9"/>
<feature type="compositionally biased region" description="Polar residues" evidence="1">
    <location>
        <begin position="53"/>
        <end position="65"/>
    </location>
</feature>
<accession>A0AAV3TZG9</accession>
<feature type="region of interest" description="Disordered" evidence="1">
    <location>
        <begin position="41"/>
        <end position="67"/>
    </location>
</feature>
<evidence type="ECO:0000313" key="2">
    <source>
        <dbReference type="EMBL" id="GAA4934301.1"/>
    </source>
</evidence>
<name>A0AAV3TZG9_9ALTE</name>